<keyword evidence="1" id="KW-0472">Membrane</keyword>
<feature type="transmembrane region" description="Helical" evidence="1">
    <location>
        <begin position="42"/>
        <end position="67"/>
    </location>
</feature>
<gene>
    <name evidence="2" type="ORF">ABWK59_04490</name>
</gene>
<evidence type="ECO:0000313" key="2">
    <source>
        <dbReference type="EMBL" id="XCM78243.1"/>
    </source>
</evidence>
<feature type="transmembrane region" description="Helical" evidence="1">
    <location>
        <begin position="131"/>
        <end position="148"/>
    </location>
</feature>
<proteinExistence type="predicted"/>
<feature type="transmembrane region" description="Helical" evidence="1">
    <location>
        <begin position="107"/>
        <end position="126"/>
    </location>
</feature>
<feature type="transmembrane region" description="Helical" evidence="1">
    <location>
        <begin position="12"/>
        <end position="36"/>
    </location>
</feature>
<name>A0AAU8JSW8_9ACTN</name>
<feature type="transmembrane region" description="Helical" evidence="1">
    <location>
        <begin position="79"/>
        <end position="101"/>
    </location>
</feature>
<evidence type="ECO:0000256" key="1">
    <source>
        <dbReference type="SAM" id="Phobius"/>
    </source>
</evidence>
<dbReference type="EMBL" id="CP159872">
    <property type="protein sequence ID" value="XCM78243.1"/>
    <property type="molecule type" value="Genomic_DNA"/>
</dbReference>
<reference evidence="2" key="1">
    <citation type="submission" date="2024-06" db="EMBL/GenBank/DDBJ databases">
        <title>The genome sequences of Kitasatospora sp. strain HUAS MG31.</title>
        <authorList>
            <person name="Mo P."/>
        </authorList>
    </citation>
    <scope>NUCLEOTIDE SEQUENCE</scope>
    <source>
        <strain evidence="2">HUAS MG31</strain>
    </source>
</reference>
<dbReference type="RefSeq" id="WP_354637986.1">
    <property type="nucleotide sequence ID" value="NZ_CP159872.1"/>
</dbReference>
<sequence>MKRDGGMSTALHLVLVWALMSAVVPALGFALMVAGWGGGTAAVVPVFLVGVPLTVGLLASIPVTTFVPLRRSTPRRLGWAVLVFALGTLGVLAGVAAYAGGVDLGSAGVRIALTGTPYAVAAAFLVPSRRVWLGALTVLVAGVAYGGYVGPAQAEQRRHEGEVARYRERPELLVLVDTPPRMAMGRAEVGPAAFEVEYHLLPQREVEESGYVGLMVRVPLTPAPQCPVLLEDVTCTVDAHGDVVTVVEYPGGNRTVTVTRRHGDAEVSVASPTVDEAGLRRLLDTLHPVSDAELATLMREKTITHRN</sequence>
<keyword evidence="1" id="KW-0812">Transmembrane</keyword>
<organism evidence="2">
    <name type="scientific">Kitasatospora camelliae</name>
    <dbReference type="NCBI Taxonomy" id="3156397"/>
    <lineage>
        <taxon>Bacteria</taxon>
        <taxon>Bacillati</taxon>
        <taxon>Actinomycetota</taxon>
        <taxon>Actinomycetes</taxon>
        <taxon>Kitasatosporales</taxon>
        <taxon>Streptomycetaceae</taxon>
        <taxon>Kitasatospora</taxon>
    </lineage>
</organism>
<dbReference type="AlphaFoldDB" id="A0AAU8JSW8"/>
<dbReference type="KEGG" id="kcm:ABWK59_04490"/>
<keyword evidence="1" id="KW-1133">Transmembrane helix</keyword>
<accession>A0AAU8JSW8</accession>
<protein>
    <submittedName>
        <fullName evidence="2">Uncharacterized protein</fullName>
    </submittedName>
</protein>